<dbReference type="EMBL" id="CP099489">
    <property type="protein sequence ID" value="USQ78889.1"/>
    <property type="molecule type" value="Genomic_DNA"/>
</dbReference>
<evidence type="ECO:0000313" key="4">
    <source>
        <dbReference type="Proteomes" id="UP001056455"/>
    </source>
</evidence>
<dbReference type="InterPro" id="IPR013538">
    <property type="entry name" value="ASHA1/2-like_C"/>
</dbReference>
<evidence type="ECO:0000259" key="2">
    <source>
        <dbReference type="Pfam" id="PF08327"/>
    </source>
</evidence>
<dbReference type="RefSeq" id="WP_252591691.1">
    <property type="nucleotide sequence ID" value="NZ_CP099489.1"/>
</dbReference>
<dbReference type="Gene3D" id="3.30.530.20">
    <property type="match status" value="1"/>
</dbReference>
<organism evidence="3 4">
    <name type="scientific">Ornithinimicrobium faecis</name>
    <dbReference type="NCBI Taxonomy" id="2934158"/>
    <lineage>
        <taxon>Bacteria</taxon>
        <taxon>Bacillati</taxon>
        <taxon>Actinomycetota</taxon>
        <taxon>Actinomycetes</taxon>
        <taxon>Micrococcales</taxon>
        <taxon>Ornithinimicrobiaceae</taxon>
        <taxon>Ornithinimicrobium</taxon>
    </lineage>
</organism>
<feature type="domain" description="Activator of Hsp90 ATPase homologue 1/2-like C-terminal" evidence="2">
    <location>
        <begin position="27"/>
        <end position="143"/>
    </location>
</feature>
<accession>A0ABY4YQJ6</accession>
<gene>
    <name evidence="3" type="ORF">NF556_14820</name>
</gene>
<protein>
    <submittedName>
        <fullName evidence="3">SRPBCC domain-containing protein</fullName>
    </submittedName>
</protein>
<dbReference type="InterPro" id="IPR023393">
    <property type="entry name" value="START-like_dom_sf"/>
</dbReference>
<name>A0ABY4YQJ6_9MICO</name>
<reference evidence="3" key="1">
    <citation type="submission" date="2022-06" db="EMBL/GenBank/DDBJ databases">
        <title>Ornithinimicrobium HY1793.</title>
        <authorList>
            <person name="Huang Y."/>
        </authorList>
    </citation>
    <scope>NUCLEOTIDE SEQUENCE</scope>
    <source>
        <strain evidence="3">HY1793</strain>
    </source>
</reference>
<sequence>MTLSTITRILHGTPDQPTLSFARDYAFSPADLWSALTDATRLSRWFGHFDGPAPQRVGDTFVVDLGGGDADRATGTVTTCEPEHSLSYGWQWQDERPSQVQVTLEPNGAGTRLRLRHTLAEPDHVVGYGGGWEQMLMALDDELTGTTTTQSTHEAVEQEGNRAWGALLSEAGQRDGAVDGAQGT</sequence>
<dbReference type="SUPFAM" id="SSF55961">
    <property type="entry name" value="Bet v1-like"/>
    <property type="match status" value="1"/>
</dbReference>
<dbReference type="Pfam" id="PF08327">
    <property type="entry name" value="AHSA1"/>
    <property type="match status" value="1"/>
</dbReference>
<evidence type="ECO:0000256" key="1">
    <source>
        <dbReference type="ARBA" id="ARBA00006817"/>
    </source>
</evidence>
<dbReference type="Proteomes" id="UP001056455">
    <property type="component" value="Chromosome"/>
</dbReference>
<evidence type="ECO:0000313" key="3">
    <source>
        <dbReference type="EMBL" id="USQ78889.1"/>
    </source>
</evidence>
<proteinExistence type="inferred from homology"/>
<comment type="similarity">
    <text evidence="1">Belongs to the AHA1 family.</text>
</comment>
<keyword evidence="4" id="KW-1185">Reference proteome</keyword>